<evidence type="ECO:0000256" key="2">
    <source>
        <dbReference type="ARBA" id="ARBA00006012"/>
    </source>
</evidence>
<name>A0A367YGX7_9ASCO</name>
<evidence type="ECO:0000313" key="13">
    <source>
        <dbReference type="EMBL" id="RCK65098.1"/>
    </source>
</evidence>
<evidence type="ECO:0000256" key="4">
    <source>
        <dbReference type="ARBA" id="ARBA00022692"/>
    </source>
</evidence>
<dbReference type="Pfam" id="PF19055">
    <property type="entry name" value="ABC2_membrane_7"/>
    <property type="match status" value="1"/>
</dbReference>
<keyword evidence="8 11" id="KW-1133">Transmembrane helix</keyword>
<comment type="subcellular location">
    <subcellularLocation>
        <location evidence="1">Membrane</location>
        <topology evidence="1">Multi-pass membrane protein</topology>
    </subcellularLocation>
</comment>
<evidence type="ECO:0000256" key="11">
    <source>
        <dbReference type="SAM" id="Phobius"/>
    </source>
</evidence>
<keyword evidence="7" id="KW-0067">ATP-binding</keyword>
<dbReference type="InterPro" id="IPR017871">
    <property type="entry name" value="ABC_transporter-like_CS"/>
</dbReference>
<dbReference type="InterPro" id="IPR013525">
    <property type="entry name" value="ABC2_TM"/>
</dbReference>
<dbReference type="PANTHER" id="PTHR19241">
    <property type="entry name" value="ATP-BINDING CASSETTE TRANSPORTER"/>
    <property type="match status" value="1"/>
</dbReference>
<dbReference type="Proteomes" id="UP000253472">
    <property type="component" value="Unassembled WGS sequence"/>
</dbReference>
<keyword evidence="9 11" id="KW-0472">Membrane</keyword>
<evidence type="ECO:0000259" key="12">
    <source>
        <dbReference type="PROSITE" id="PS50893"/>
    </source>
</evidence>
<comment type="similarity">
    <text evidence="2">Belongs to the ABC transporter superfamily. ABCG family. PDR (TC 3.A.1.205) subfamily.</text>
</comment>
<evidence type="ECO:0000256" key="9">
    <source>
        <dbReference type="ARBA" id="ARBA00023136"/>
    </source>
</evidence>
<dbReference type="SUPFAM" id="SSF52540">
    <property type="entry name" value="P-loop containing nucleoside triphosphate hydrolases"/>
    <property type="match status" value="2"/>
</dbReference>
<reference evidence="13 14" key="1">
    <citation type="submission" date="2018-06" db="EMBL/GenBank/DDBJ databases">
        <title>Whole genome sequencing of Candida tropicalis (genome annotated by CSBL at Korea University).</title>
        <authorList>
            <person name="Ahn J."/>
        </authorList>
    </citation>
    <scope>NUCLEOTIDE SEQUENCE [LARGE SCALE GENOMIC DNA]</scope>
    <source>
        <strain evidence="13 14">ATCC 20962</strain>
    </source>
</reference>
<evidence type="ECO:0000256" key="6">
    <source>
        <dbReference type="ARBA" id="ARBA00022741"/>
    </source>
</evidence>
<feature type="transmembrane region" description="Helical" evidence="11">
    <location>
        <begin position="1211"/>
        <end position="1229"/>
    </location>
</feature>
<dbReference type="GO" id="GO:0140359">
    <property type="term" value="F:ABC-type transporter activity"/>
    <property type="evidence" value="ECO:0007669"/>
    <property type="project" value="InterPro"/>
</dbReference>
<feature type="transmembrane region" description="Helical" evidence="11">
    <location>
        <begin position="1241"/>
        <end position="1258"/>
    </location>
</feature>
<sequence>MPREEDTTSTCSSIGEYNADYHHQQQQQQQQQQQAQQQEGNLEDDYDENDEESRRLHLVRTISAIENHDFEKKFDSISREISRQVTNKEGDFQLNLDEFNLGKILANFVYFARKQGIVLRKSGITFKDLCVYGVDDSVAIVPTVMDVLKGPIAGIALAIKKMKTPNRKILKNLNGFAKPGEMVLVLGRPGAGCTTFLKTLSGTDFDLYKGFEGDVRYDGLPQKEMIKMFKNDLIYNPELDIHFPHLTVDQTLTFAIGCKTPNLRINGVTRKQFINAKKEILATVFGLRHTYHTKVGNDYVRGVSGGERKRVSIAEALACQGSIYCWDNATRGLDASTALEFAQAIRTSTTLLKTTAFVTIYQAGENIYEKFDKVTILYDGHQIYYGPATKAKKYFEDMGWECPPRQSTAEFLTAITDPIGRFPKKGWEDKVPRTAEDFEARWLNSREYQELIQEIDDYNNQIDEDQVRREYYESVKQEKMKGARKSSRFTISYLEQLKLCFIRSYQRIMGDKAYTITLVGAAVSQSFVAGSLYYNTPDDVSGAFSRGGVIFFAVLFMSLMGLAEISASFSNRQILMKQKNYSMYHPSADALSQFVMSIPISLIINVFFVIILYFLSNLAREAGKFFICYLFVVLLHLTMGSMFQAVAAIHKTIAGANAIGGILVLASLMYSSYMIQRPSMHGYSRWISYINPVLYAFEAIIASEFHGRRMECTSEYLTPSGPGYENVGQGEQVCAFTGSIPGQSWVSGDEYLEVAYTYRFSHVWRNLGILIGFLAFFLAINCLGTEFIKPIVGGGDKLLFLRGKVPAHVALPSEKQDGDIESSGQTSTSTELEKPPASKEDEVDALGATPQKKKDDGLAVDDVYVWKNVDYVIPYEGKRRQLLDDVSGYCIPGTLTALMGESGAGKTTLLNVLAQRIDFGTITGDMLVNGRPLDSSFSRRTGYVQQQDIHVEEVTVRESLQFAARLRRSNDVSDEEKLDYVEKIIDVLDMKGYADAIVGKLGNGLNVEQRKKLSIGVELVAKPSLLLFLDEPTSGLDSQSAWSIVKLLRALANSGQSILCTIHQPSATLFEEFDRLLLLKKGGIVTYFGDIGPRSSVILDYFERNGARHCEDTENPAEYILEAIGAGATASTEFDWGEVWANSPEKVTSDVKRDELINESAQKKPSGDLTEKEIKKLSSKYATPYLYQFRYTLERSTKILWRLPEYCMSKIMMMTFSGLFIGLVTFYNLKQTYTGSRNGLFCAFLSVVTAAPIANMLMERFSYARASFEARELLSNTYHWSLLIITSILPEIPYLFVGGAFFFVSVYFPAIRHASAQAGMFYFTQGIFLQLFTVTFAGMILFIAPDLESASVIFSFLYTFIVAFSGVVQPVTVMPGFWTFMNKASPYTYYIQNLVSSFLHGRVIRCSKAELSVFNPPEGETCAQYMAEFLSRNAGYLVDDQATSSCEYFLYSNADQYLLTVQAKYSNRWRNVGFYFAYILFNLGFCLVLYYFLRYRKVLKGLPALLQKLKKSKK</sequence>
<feature type="compositionally biased region" description="Low complexity" evidence="10">
    <location>
        <begin position="24"/>
        <end position="38"/>
    </location>
</feature>
<dbReference type="InterPro" id="IPR003439">
    <property type="entry name" value="ABC_transporter-like_ATP-bd"/>
</dbReference>
<dbReference type="Pfam" id="PF00005">
    <property type="entry name" value="ABC_tran"/>
    <property type="match status" value="2"/>
</dbReference>
<evidence type="ECO:0000256" key="7">
    <source>
        <dbReference type="ARBA" id="ARBA00022840"/>
    </source>
</evidence>
<feature type="compositionally biased region" description="Acidic residues" evidence="10">
    <location>
        <begin position="41"/>
        <end position="50"/>
    </location>
</feature>
<dbReference type="InterPro" id="IPR010929">
    <property type="entry name" value="PDR_CDR_ABC"/>
</dbReference>
<organism evidence="13 14">
    <name type="scientific">Candida viswanathii</name>
    <dbReference type="NCBI Taxonomy" id="5486"/>
    <lineage>
        <taxon>Eukaryota</taxon>
        <taxon>Fungi</taxon>
        <taxon>Dikarya</taxon>
        <taxon>Ascomycota</taxon>
        <taxon>Saccharomycotina</taxon>
        <taxon>Pichiomycetes</taxon>
        <taxon>Debaryomycetaceae</taxon>
        <taxon>Candida/Lodderomyces clade</taxon>
        <taxon>Candida</taxon>
    </lineage>
</organism>
<dbReference type="GO" id="GO:1990961">
    <property type="term" value="P:xenobiotic detoxification by transmembrane export across the plasma membrane"/>
    <property type="evidence" value="ECO:0007669"/>
    <property type="project" value="UniProtKB-ARBA"/>
</dbReference>
<evidence type="ECO:0000313" key="14">
    <source>
        <dbReference type="Proteomes" id="UP000253472"/>
    </source>
</evidence>
<dbReference type="EMBL" id="QLNQ01000021">
    <property type="protein sequence ID" value="RCK65098.1"/>
    <property type="molecule type" value="Genomic_DNA"/>
</dbReference>
<proteinExistence type="inferred from homology"/>
<keyword evidence="3" id="KW-0813">Transport</keyword>
<feature type="transmembrane region" description="Helical" evidence="11">
    <location>
        <begin position="653"/>
        <end position="675"/>
    </location>
</feature>
<comment type="caution">
    <text evidence="13">The sequence shown here is derived from an EMBL/GenBank/DDBJ whole genome shotgun (WGS) entry which is preliminary data.</text>
</comment>
<evidence type="ECO:0000256" key="1">
    <source>
        <dbReference type="ARBA" id="ARBA00004141"/>
    </source>
</evidence>
<dbReference type="InterPro" id="IPR043926">
    <property type="entry name" value="ABCG_dom"/>
</dbReference>
<accession>A0A367YGX7</accession>
<evidence type="ECO:0000256" key="10">
    <source>
        <dbReference type="SAM" id="MobiDB-lite"/>
    </source>
</evidence>
<dbReference type="CDD" id="cd03233">
    <property type="entry name" value="ABCG_PDR_domain1"/>
    <property type="match status" value="1"/>
</dbReference>
<feature type="domain" description="ABC transporter" evidence="12">
    <location>
        <begin position="858"/>
        <end position="1106"/>
    </location>
</feature>
<feature type="transmembrane region" description="Helical" evidence="11">
    <location>
        <begin position="763"/>
        <end position="780"/>
    </location>
</feature>
<dbReference type="GO" id="GO:0016020">
    <property type="term" value="C:membrane"/>
    <property type="evidence" value="ECO:0007669"/>
    <property type="project" value="UniProtKB-SubCell"/>
</dbReference>
<feature type="compositionally biased region" description="Basic and acidic residues" evidence="10">
    <location>
        <begin position="831"/>
        <end position="840"/>
    </location>
</feature>
<keyword evidence="6" id="KW-0547">Nucleotide-binding</keyword>
<evidence type="ECO:0000256" key="5">
    <source>
        <dbReference type="ARBA" id="ARBA00022737"/>
    </source>
</evidence>
<feature type="region of interest" description="Disordered" evidence="10">
    <location>
        <begin position="1"/>
        <end position="50"/>
    </location>
</feature>
<dbReference type="STRING" id="5486.A0A367YGX7"/>
<dbReference type="InterPro" id="IPR003593">
    <property type="entry name" value="AAA+_ATPase"/>
</dbReference>
<dbReference type="FunFam" id="3.40.50.300:FF:000054">
    <property type="entry name" value="ABC multidrug transporter atrF"/>
    <property type="match status" value="1"/>
</dbReference>
<dbReference type="CDD" id="cd03232">
    <property type="entry name" value="ABCG_PDR_domain2"/>
    <property type="match status" value="1"/>
</dbReference>
<evidence type="ECO:0000256" key="3">
    <source>
        <dbReference type="ARBA" id="ARBA00022448"/>
    </source>
</evidence>
<dbReference type="PROSITE" id="PS50893">
    <property type="entry name" value="ABC_TRANSPORTER_2"/>
    <property type="match status" value="2"/>
</dbReference>
<feature type="domain" description="ABC transporter" evidence="12">
    <location>
        <begin position="142"/>
        <end position="404"/>
    </location>
</feature>
<dbReference type="PROSITE" id="PS00211">
    <property type="entry name" value="ABC_TRANSPORTER_1"/>
    <property type="match status" value="1"/>
</dbReference>
<feature type="transmembrane region" description="Helical" evidence="11">
    <location>
        <begin position="547"/>
        <end position="570"/>
    </location>
</feature>
<dbReference type="InterPro" id="IPR029481">
    <property type="entry name" value="ABC_trans_N"/>
</dbReference>
<feature type="transmembrane region" description="Helical" evidence="11">
    <location>
        <begin position="1320"/>
        <end position="1344"/>
    </location>
</feature>
<feature type="transmembrane region" description="Helical" evidence="11">
    <location>
        <begin position="1278"/>
        <end position="1308"/>
    </location>
</feature>
<dbReference type="Gene3D" id="3.40.50.300">
    <property type="entry name" value="P-loop containing nucleotide triphosphate hydrolases"/>
    <property type="match status" value="2"/>
</dbReference>
<feature type="transmembrane region" description="Helical" evidence="11">
    <location>
        <begin position="1356"/>
        <end position="1380"/>
    </location>
</feature>
<dbReference type="OrthoDB" id="245989at2759"/>
<keyword evidence="14" id="KW-1185">Reference proteome</keyword>
<dbReference type="GO" id="GO:0016887">
    <property type="term" value="F:ATP hydrolysis activity"/>
    <property type="evidence" value="ECO:0007669"/>
    <property type="project" value="InterPro"/>
</dbReference>
<protein>
    <submittedName>
        <fullName evidence="13">Protein SNQ2</fullName>
    </submittedName>
</protein>
<dbReference type="Pfam" id="PF01061">
    <property type="entry name" value="ABC2_membrane"/>
    <property type="match status" value="2"/>
</dbReference>
<dbReference type="InterPro" id="IPR034003">
    <property type="entry name" value="ABCG_PDR_2"/>
</dbReference>
<feature type="transmembrane region" description="Helical" evidence="11">
    <location>
        <begin position="1472"/>
        <end position="1493"/>
    </location>
</feature>
<feature type="transmembrane region" description="Helical" evidence="11">
    <location>
        <begin position="513"/>
        <end position="535"/>
    </location>
</feature>
<feature type="region of interest" description="Disordered" evidence="10">
    <location>
        <begin position="812"/>
        <end position="854"/>
    </location>
</feature>
<dbReference type="SMART" id="SM00382">
    <property type="entry name" value="AAA"/>
    <property type="match status" value="2"/>
</dbReference>
<gene>
    <name evidence="13" type="primary">SNQ2_1</name>
    <name evidence="13" type="ORF">Cantr_00815</name>
</gene>
<dbReference type="InterPro" id="IPR027417">
    <property type="entry name" value="P-loop_NTPase"/>
</dbReference>
<feature type="transmembrane region" description="Helical" evidence="11">
    <location>
        <begin position="627"/>
        <end position="647"/>
    </location>
</feature>
<keyword evidence="5" id="KW-0677">Repeat</keyword>
<keyword evidence="4 11" id="KW-0812">Transmembrane</keyword>
<dbReference type="Pfam" id="PF06422">
    <property type="entry name" value="PDR_CDR"/>
    <property type="match status" value="1"/>
</dbReference>
<dbReference type="GO" id="GO:0005524">
    <property type="term" value="F:ATP binding"/>
    <property type="evidence" value="ECO:0007669"/>
    <property type="project" value="UniProtKB-KW"/>
</dbReference>
<feature type="transmembrane region" description="Helical" evidence="11">
    <location>
        <begin position="590"/>
        <end position="615"/>
    </location>
</feature>
<dbReference type="InterPro" id="IPR034001">
    <property type="entry name" value="ABCG_PDR_1"/>
</dbReference>
<evidence type="ECO:0000256" key="8">
    <source>
        <dbReference type="ARBA" id="ARBA00022989"/>
    </source>
</evidence>
<dbReference type="Pfam" id="PF14510">
    <property type="entry name" value="ABC_trans_N"/>
    <property type="match status" value="1"/>
</dbReference>